<evidence type="ECO:0000313" key="9">
    <source>
        <dbReference type="Proteomes" id="UP000058012"/>
    </source>
</evidence>
<dbReference type="AlphaFoldDB" id="A0A124JTF4"/>
<dbReference type="Proteomes" id="UP000058012">
    <property type="component" value="Unassembled WGS sequence"/>
</dbReference>
<dbReference type="STRING" id="1117702.AQZ52_14715"/>
<dbReference type="GO" id="GO:0016020">
    <property type="term" value="C:membrane"/>
    <property type="evidence" value="ECO:0007669"/>
    <property type="project" value="UniProtKB-SubCell"/>
</dbReference>
<sequence>MTLVRMNALDLGGGYDVQFDAGTNSDLLVRAAEGGNFLSRLSDEGVRTTLAANYTQGNYNYGGIQQLTGGGWAVYGTIYSGGGRGLMIQMYDASGKPIGTDIQPMREQGDDPLSGTGYTVTPTANGGFAVTYSSDASSSTQVALHYSQGGVPQTYQLNEASDVRIRYYDATGKALGPSSIASTDSVTINGASTNRQADNQYIHDSDTLTGGQVAYVYYDRVQVGQDAAVGGGIHGQDTLTVQVSTGSGAPGTPIRVDQIPFYTGNGGGDPGVNTLDSGTAANVVKLPAGGFAVIWSESSYGGPGNAFDGWDVKIRYFDAAGNATTDALTFLTRGTDLGNVTKYIWAEALPDGRIAVAWQDGLAGVNGTSAVDAYAGVLSAGGATFAEHQRINPDAAVATQTFSIYDLAVRSDGTFDVAYTDARPRDDGSGFNLNHTVIERFSLGTGVTGETFGGTAGDDSHNGTAGDDLITGWDGNDVLGGAGGNDRIEGGRGDDTLSGGNGADVLAGGEGNDTLLGGAGADRFFGGNGTDTVSYEGSGRGVAASLAVHGASGGDAGGDTFNGIENLTGTAYADTLTGDGGANTLTGGAGNDRLDGRGGVDTLIGGSGNDRYLIDDAGDTVIEAPGGGKDVAYVAANNYVMAAGLEQVVLTGTAYTATGNAEANILRAATGGTHVLYGMGGNDILIGGTGADVLYGGTGNDAYYIDNADDQIGESAGEGNDVVVTKVTYTLPGQVERMVLAGSAAINGKGNELVNSIAGNAGANRLEGMAGNDRLAGGGGDDVLSGGAGRDTLIGGAGADAFRFADWGAQDGGFDQIVDFVHGTDRIEIQRYYYGAVKTEAGALGVAEFTVGTAATTADHRFIYNQSEGVLYYDADGSGAGAKIALAHLQGNPVLDAGDIVMI</sequence>
<dbReference type="PRINTS" id="PR00313">
    <property type="entry name" value="CABNDNGRPT"/>
</dbReference>
<dbReference type="InterPro" id="IPR001343">
    <property type="entry name" value="Hemolysn_Ca-bd"/>
</dbReference>
<evidence type="ECO:0000256" key="3">
    <source>
        <dbReference type="ARBA" id="ARBA00022525"/>
    </source>
</evidence>
<evidence type="ECO:0000256" key="4">
    <source>
        <dbReference type="ARBA" id="ARBA00022656"/>
    </source>
</evidence>
<dbReference type="SUPFAM" id="SSF51120">
    <property type="entry name" value="beta-Roll"/>
    <property type="match status" value="4"/>
</dbReference>
<keyword evidence="3" id="KW-0964">Secreted</keyword>
<protein>
    <recommendedName>
        <fullName evidence="10">Calcium-binding protein</fullName>
    </recommendedName>
</protein>
<dbReference type="PANTHER" id="PTHR38340">
    <property type="entry name" value="S-LAYER PROTEIN"/>
    <property type="match status" value="1"/>
</dbReference>
<dbReference type="OrthoDB" id="223957at2"/>
<evidence type="ECO:0008006" key="10">
    <source>
        <dbReference type="Google" id="ProtNLM"/>
    </source>
</evidence>
<evidence type="ECO:0000256" key="7">
    <source>
        <dbReference type="ARBA" id="ARBA00023136"/>
    </source>
</evidence>
<dbReference type="InterPro" id="IPR018511">
    <property type="entry name" value="Hemolysin-typ_Ca-bd_CS"/>
</dbReference>
<keyword evidence="9" id="KW-1185">Reference proteome</keyword>
<dbReference type="PANTHER" id="PTHR38340:SF1">
    <property type="entry name" value="S-LAYER PROTEIN"/>
    <property type="match status" value="1"/>
</dbReference>
<reference evidence="8 9" key="1">
    <citation type="submission" date="2015-10" db="EMBL/GenBank/DDBJ databases">
        <title>Draft genome sequence of Novosphingobium fuchskuhlense DSM 25065 isolated from a surface water sample of the southwest basin of Lake Grosse Fuchskuhle.</title>
        <authorList>
            <person name="Ruckert C."/>
            <person name="Winkler A."/>
            <person name="Glaeser J."/>
            <person name="Grossart H.-P."/>
            <person name="Kalinowski J."/>
            <person name="Glaeser S."/>
        </authorList>
    </citation>
    <scope>NUCLEOTIDE SEQUENCE [LARGE SCALE GENOMIC DNA]</scope>
    <source>
        <strain evidence="8 9">FNE08-7</strain>
    </source>
</reference>
<evidence type="ECO:0000256" key="2">
    <source>
        <dbReference type="ARBA" id="ARBA00004613"/>
    </source>
</evidence>
<dbReference type="PRINTS" id="PR01488">
    <property type="entry name" value="RTXTOXINA"/>
</dbReference>
<dbReference type="GO" id="GO:0005509">
    <property type="term" value="F:calcium ion binding"/>
    <property type="evidence" value="ECO:0007669"/>
    <property type="project" value="InterPro"/>
</dbReference>
<keyword evidence="5" id="KW-0677">Repeat</keyword>
<evidence type="ECO:0000256" key="1">
    <source>
        <dbReference type="ARBA" id="ARBA00004370"/>
    </source>
</evidence>
<evidence type="ECO:0000256" key="6">
    <source>
        <dbReference type="ARBA" id="ARBA00023026"/>
    </source>
</evidence>
<dbReference type="RefSeq" id="WP_067912587.1">
    <property type="nucleotide sequence ID" value="NZ_KQ954246.1"/>
</dbReference>
<comment type="caution">
    <text evidence="8">The sequence shown here is derived from an EMBL/GenBank/DDBJ whole genome shotgun (WGS) entry which is preliminary data.</text>
</comment>
<dbReference type="InterPro" id="IPR003995">
    <property type="entry name" value="RTX_toxin_determinant-A"/>
</dbReference>
<name>A0A124JTF4_9SPHN</name>
<gene>
    <name evidence="8" type="ORF">AQZ52_14715</name>
</gene>
<accession>A0A124JTF4</accession>
<dbReference type="GO" id="GO:0090729">
    <property type="term" value="F:toxin activity"/>
    <property type="evidence" value="ECO:0007669"/>
    <property type="project" value="UniProtKB-KW"/>
</dbReference>
<proteinExistence type="predicted"/>
<keyword evidence="7" id="KW-0472">Membrane</keyword>
<dbReference type="InterPro" id="IPR011049">
    <property type="entry name" value="Serralysin-like_metalloprot_C"/>
</dbReference>
<evidence type="ECO:0000256" key="5">
    <source>
        <dbReference type="ARBA" id="ARBA00022737"/>
    </source>
</evidence>
<comment type="subcellular location">
    <subcellularLocation>
        <location evidence="1">Membrane</location>
    </subcellularLocation>
    <subcellularLocation>
        <location evidence="2">Secreted</location>
    </subcellularLocation>
</comment>
<dbReference type="Pfam" id="PF00353">
    <property type="entry name" value="HemolysinCabind"/>
    <property type="match status" value="5"/>
</dbReference>
<evidence type="ECO:0000313" key="8">
    <source>
        <dbReference type="EMBL" id="KUR70117.1"/>
    </source>
</evidence>
<dbReference type="GO" id="GO:0005576">
    <property type="term" value="C:extracellular region"/>
    <property type="evidence" value="ECO:0007669"/>
    <property type="project" value="UniProtKB-SubCell"/>
</dbReference>
<dbReference type="PROSITE" id="PS00330">
    <property type="entry name" value="HEMOLYSIN_CALCIUM"/>
    <property type="match status" value="7"/>
</dbReference>
<dbReference type="Gene3D" id="2.150.10.10">
    <property type="entry name" value="Serralysin-like metalloprotease, C-terminal"/>
    <property type="match status" value="3"/>
</dbReference>
<dbReference type="InterPro" id="IPR050557">
    <property type="entry name" value="RTX_toxin/Mannuronan_C5-epim"/>
</dbReference>
<keyword evidence="6" id="KW-0843">Virulence</keyword>
<keyword evidence="4" id="KW-0800">Toxin</keyword>
<organism evidence="8 9">
    <name type="scientific">Novosphingobium fuchskuhlense</name>
    <dbReference type="NCBI Taxonomy" id="1117702"/>
    <lineage>
        <taxon>Bacteria</taxon>
        <taxon>Pseudomonadati</taxon>
        <taxon>Pseudomonadota</taxon>
        <taxon>Alphaproteobacteria</taxon>
        <taxon>Sphingomonadales</taxon>
        <taxon>Sphingomonadaceae</taxon>
        <taxon>Novosphingobium</taxon>
    </lineage>
</organism>
<dbReference type="EMBL" id="LLZS01000009">
    <property type="protein sequence ID" value="KUR70117.1"/>
    <property type="molecule type" value="Genomic_DNA"/>
</dbReference>